<dbReference type="EMBL" id="BMDO01000002">
    <property type="protein sequence ID" value="GGI49969.1"/>
    <property type="molecule type" value="Genomic_DNA"/>
</dbReference>
<accession>A0A917N106</accession>
<evidence type="ECO:0000313" key="2">
    <source>
        <dbReference type="Proteomes" id="UP000662074"/>
    </source>
</evidence>
<gene>
    <name evidence="1" type="ORF">GCM10011425_11810</name>
</gene>
<reference evidence="1" key="2">
    <citation type="submission" date="2020-09" db="EMBL/GenBank/DDBJ databases">
        <authorList>
            <person name="Sun Q."/>
            <person name="Sedlacek I."/>
        </authorList>
    </citation>
    <scope>NUCLEOTIDE SEQUENCE</scope>
    <source>
        <strain evidence="1">CCM 8711</strain>
    </source>
</reference>
<evidence type="ECO:0000313" key="1">
    <source>
        <dbReference type="EMBL" id="GGI49969.1"/>
    </source>
</evidence>
<keyword evidence="2" id="KW-1185">Reference proteome</keyword>
<proteinExistence type="predicted"/>
<protein>
    <submittedName>
        <fullName evidence="1">Uncharacterized protein</fullName>
    </submittedName>
</protein>
<organism evidence="1 2">
    <name type="scientific">Mucilaginibacter galii</name>
    <dbReference type="NCBI Taxonomy" id="2005073"/>
    <lineage>
        <taxon>Bacteria</taxon>
        <taxon>Pseudomonadati</taxon>
        <taxon>Bacteroidota</taxon>
        <taxon>Sphingobacteriia</taxon>
        <taxon>Sphingobacteriales</taxon>
        <taxon>Sphingobacteriaceae</taxon>
        <taxon>Mucilaginibacter</taxon>
    </lineage>
</organism>
<name>A0A917N106_9SPHI</name>
<sequence>MLLLSSCSRYYYAPALFRSDVAYIPKPASYDSAKTTIYLTGGIGGSMGINLSDDISYGTIDASVGHVFKRVNIAYGAFAYAGKIENTNVNNSSTDFYPLNSKGFSAVGGRFSANLFSARKRSNFRYLGFEAVYSKEFGSYLNYRKRVNGIDDHYAITGSDLLTMGLTSEIIWRNRQAQFTQYGIRVFFGGRYLNYKFDDRLLYNQNQYSGQFDLAYFMKYKGYIASVNTNFFTSIALRLGYSF</sequence>
<dbReference type="AlphaFoldDB" id="A0A917N106"/>
<dbReference type="Proteomes" id="UP000662074">
    <property type="component" value="Unassembled WGS sequence"/>
</dbReference>
<comment type="caution">
    <text evidence="1">The sequence shown here is derived from an EMBL/GenBank/DDBJ whole genome shotgun (WGS) entry which is preliminary data.</text>
</comment>
<reference evidence="1" key="1">
    <citation type="journal article" date="2014" name="Int. J. Syst. Evol. Microbiol.">
        <title>Complete genome sequence of Corynebacterium casei LMG S-19264T (=DSM 44701T), isolated from a smear-ripened cheese.</title>
        <authorList>
            <consortium name="US DOE Joint Genome Institute (JGI-PGF)"/>
            <person name="Walter F."/>
            <person name="Albersmeier A."/>
            <person name="Kalinowski J."/>
            <person name="Ruckert C."/>
        </authorList>
    </citation>
    <scope>NUCLEOTIDE SEQUENCE</scope>
    <source>
        <strain evidence="1">CCM 8711</strain>
    </source>
</reference>